<dbReference type="InterPro" id="IPR017932">
    <property type="entry name" value="GATase_2_dom"/>
</dbReference>
<dbReference type="FunFam" id="3.60.20.10:FF:000006">
    <property type="entry name" value="Glutamine--fructose-6-phosphate aminotransferase [isomerizing]"/>
    <property type="match status" value="1"/>
</dbReference>
<gene>
    <name evidence="10" type="primary">glmS</name>
    <name evidence="13" type="ORF">SAMN06265784_103658</name>
</gene>
<comment type="catalytic activity">
    <reaction evidence="1 10">
        <text>D-fructose 6-phosphate + L-glutamine = D-glucosamine 6-phosphate + L-glutamate</text>
        <dbReference type="Rhea" id="RHEA:13237"/>
        <dbReference type="ChEBI" id="CHEBI:29985"/>
        <dbReference type="ChEBI" id="CHEBI:58359"/>
        <dbReference type="ChEBI" id="CHEBI:58725"/>
        <dbReference type="ChEBI" id="CHEBI:61527"/>
        <dbReference type="EC" id="2.6.1.16"/>
    </reaction>
</comment>
<evidence type="ECO:0000256" key="8">
    <source>
        <dbReference type="ARBA" id="ARBA00022737"/>
    </source>
</evidence>
<dbReference type="RefSeq" id="WP_085483267.1">
    <property type="nucleotide sequence ID" value="NZ_FXAT01000003.1"/>
</dbReference>
<feature type="domain" description="Glutamine amidotransferase type-2" evidence="11">
    <location>
        <begin position="2"/>
        <end position="216"/>
    </location>
</feature>
<dbReference type="InterPro" id="IPR029055">
    <property type="entry name" value="Ntn_hydrolases_N"/>
</dbReference>
<evidence type="ECO:0000313" key="13">
    <source>
        <dbReference type="EMBL" id="SMG39275.1"/>
    </source>
</evidence>
<evidence type="ECO:0000256" key="4">
    <source>
        <dbReference type="ARBA" id="ARBA00016090"/>
    </source>
</evidence>
<dbReference type="SUPFAM" id="SSF53697">
    <property type="entry name" value="SIS domain"/>
    <property type="match status" value="1"/>
</dbReference>
<dbReference type="NCBIfam" id="TIGR01135">
    <property type="entry name" value="glmS"/>
    <property type="match status" value="1"/>
</dbReference>
<evidence type="ECO:0000256" key="9">
    <source>
        <dbReference type="ARBA" id="ARBA00022962"/>
    </source>
</evidence>
<dbReference type="InterPro" id="IPR001347">
    <property type="entry name" value="SIS_dom"/>
</dbReference>
<feature type="domain" description="SIS" evidence="12">
    <location>
        <begin position="454"/>
        <end position="595"/>
    </location>
</feature>
<dbReference type="InterPro" id="IPR046348">
    <property type="entry name" value="SIS_dom_sf"/>
</dbReference>
<keyword evidence="9" id="KW-0315">Glutamine amidotransferase</keyword>
<sequence length="605" mass="65740">MCGIVGAVAQRNIVPVLIEGLRRLEYRGYDSCGVAVLGANGPSRARSVARVADLEDQVREGHLEGVTGIAHTRWATHGAPVTDNAHPIFSQDALALVHNGIIENYEALREMLRGKGYTFVSQTDTEVIAHLIHSAYHGDLFLAVREAIAQLHGAYAIAVLHKDQPHTVVGARQGSPLVVGLGNGENFLASDALALAGSTERFIFLEEGDVCELSLDGVRIADRDGYEAQREVRQVAAYGGAVELGPYRHFMQKEIFEQPRAITDTIPQADSFDASLFGESADKIFAEIDNLLILACGTSYYSGLTAKYWLESIAKIPTQVEIASEYRYRESVPNPRALVVVISQSGETADTLAALKHAQQLGHKHTLAICNVSTSAMVRQTELSFLTHAGREIGVASTKAFTTQLVALFVLAATLGKLRGRLSDEQEAGYLKQLRHLPAALNSVLALEPQIIAWSEEFSRKEHALFLGRGMHYPIALEGALKLKEISYIHAEAYPAGELKHGPLALVTEAMPVVTVAPNDALLEKLKSNIQEVRARGGELYVFADADTKIVNGEGLHVIRMPEHYGLLSPILHVVPLQLLAYHTACARGTDVDKPRNLAKSVTVE</sequence>
<feature type="domain" description="SIS" evidence="12">
    <location>
        <begin position="280"/>
        <end position="421"/>
    </location>
</feature>
<dbReference type="NCBIfam" id="NF001484">
    <property type="entry name" value="PRK00331.1"/>
    <property type="match status" value="1"/>
</dbReference>
<dbReference type="GO" id="GO:0006047">
    <property type="term" value="P:UDP-N-acetylglucosamine metabolic process"/>
    <property type="evidence" value="ECO:0007669"/>
    <property type="project" value="TreeGrafter"/>
</dbReference>
<dbReference type="CDD" id="cd05009">
    <property type="entry name" value="SIS_GlmS_GlmD_2"/>
    <property type="match status" value="1"/>
</dbReference>
<dbReference type="InterPro" id="IPR047084">
    <property type="entry name" value="GFAT_N"/>
</dbReference>
<dbReference type="PANTHER" id="PTHR10937:SF0">
    <property type="entry name" value="GLUTAMINE--FRUCTOSE-6-PHOSPHATE TRANSAMINASE (ISOMERIZING)"/>
    <property type="match status" value="1"/>
</dbReference>
<keyword evidence="8" id="KW-0677">Repeat</keyword>
<evidence type="ECO:0000313" key="14">
    <source>
        <dbReference type="Proteomes" id="UP000193228"/>
    </source>
</evidence>
<dbReference type="PANTHER" id="PTHR10937">
    <property type="entry name" value="GLUCOSAMINE--FRUCTOSE-6-PHOSPHATE AMINOTRANSFERASE, ISOMERIZING"/>
    <property type="match status" value="1"/>
</dbReference>
<keyword evidence="5 10" id="KW-0963">Cytoplasm</keyword>
<dbReference type="OrthoDB" id="9761808at2"/>
<dbReference type="SUPFAM" id="SSF56235">
    <property type="entry name" value="N-terminal nucleophile aminohydrolases (Ntn hydrolases)"/>
    <property type="match status" value="1"/>
</dbReference>
<evidence type="ECO:0000256" key="2">
    <source>
        <dbReference type="ARBA" id="ARBA00004496"/>
    </source>
</evidence>
<dbReference type="CDD" id="cd05008">
    <property type="entry name" value="SIS_GlmS_GlmD_1"/>
    <property type="match status" value="1"/>
</dbReference>
<feature type="initiator methionine" description="Removed" evidence="10">
    <location>
        <position position="1"/>
    </location>
</feature>
<organism evidence="13 14">
    <name type="scientific">Paraburkholderia susongensis</name>
    <dbReference type="NCBI Taxonomy" id="1515439"/>
    <lineage>
        <taxon>Bacteria</taxon>
        <taxon>Pseudomonadati</taxon>
        <taxon>Pseudomonadota</taxon>
        <taxon>Betaproteobacteria</taxon>
        <taxon>Burkholderiales</taxon>
        <taxon>Burkholderiaceae</taxon>
        <taxon>Paraburkholderia</taxon>
    </lineage>
</organism>
<dbReference type="AlphaFoldDB" id="A0A1X7KEA9"/>
<dbReference type="GO" id="GO:0006002">
    <property type="term" value="P:fructose 6-phosphate metabolic process"/>
    <property type="evidence" value="ECO:0007669"/>
    <property type="project" value="TreeGrafter"/>
</dbReference>
<evidence type="ECO:0000256" key="3">
    <source>
        <dbReference type="ARBA" id="ARBA00012916"/>
    </source>
</evidence>
<feature type="active site" description="For Fru-6P isomerization activity" evidence="10">
    <location>
        <position position="600"/>
    </location>
</feature>
<dbReference type="Proteomes" id="UP000193228">
    <property type="component" value="Unassembled WGS sequence"/>
</dbReference>
<keyword evidence="14" id="KW-1185">Reference proteome</keyword>
<evidence type="ECO:0000259" key="11">
    <source>
        <dbReference type="PROSITE" id="PS51278"/>
    </source>
</evidence>
<keyword evidence="6 10" id="KW-0032">Aminotransferase</keyword>
<protein>
    <recommendedName>
        <fullName evidence="4 10">Glutamine--fructose-6-phosphate aminotransferase [isomerizing]</fullName>
        <ecNumber evidence="3 10">2.6.1.16</ecNumber>
    </recommendedName>
    <alternativeName>
        <fullName evidence="10">D-fructose-6-phosphate amidotransferase</fullName>
    </alternativeName>
    <alternativeName>
        <fullName evidence="10">GFAT</fullName>
    </alternativeName>
    <alternativeName>
        <fullName evidence="10">Glucosamine-6-phosphate synthase</fullName>
    </alternativeName>
    <alternativeName>
        <fullName evidence="10">Hexosephosphate aminotransferase</fullName>
    </alternativeName>
    <alternativeName>
        <fullName evidence="10">L-glutamine--D-fructose-6-phosphate amidotransferase</fullName>
    </alternativeName>
</protein>
<proteinExistence type="inferred from homology"/>
<comment type="subunit">
    <text evidence="10">Homodimer.</text>
</comment>
<comment type="subcellular location">
    <subcellularLocation>
        <location evidence="2 10">Cytoplasm</location>
    </subcellularLocation>
</comment>
<dbReference type="FunFam" id="3.40.50.10490:FF:000001">
    <property type="entry name" value="Glutamine--fructose-6-phosphate aminotransferase [isomerizing]"/>
    <property type="match status" value="1"/>
</dbReference>
<dbReference type="GO" id="GO:0097367">
    <property type="term" value="F:carbohydrate derivative binding"/>
    <property type="evidence" value="ECO:0007669"/>
    <property type="project" value="InterPro"/>
</dbReference>
<dbReference type="Gene3D" id="3.60.20.10">
    <property type="entry name" value="Glutamine Phosphoribosylpyrophosphate, subunit 1, domain 1"/>
    <property type="match status" value="1"/>
</dbReference>
<keyword evidence="7 10" id="KW-0808">Transferase</keyword>
<dbReference type="InterPro" id="IPR005855">
    <property type="entry name" value="GFAT"/>
</dbReference>
<feature type="active site" description="Nucleophile; for GATase activity" evidence="10">
    <location>
        <position position="2"/>
    </location>
</feature>
<accession>A0A1X7KEA9</accession>
<dbReference type="GO" id="GO:0006487">
    <property type="term" value="P:protein N-linked glycosylation"/>
    <property type="evidence" value="ECO:0007669"/>
    <property type="project" value="TreeGrafter"/>
</dbReference>
<evidence type="ECO:0000256" key="1">
    <source>
        <dbReference type="ARBA" id="ARBA00001031"/>
    </source>
</evidence>
<dbReference type="InterPro" id="IPR035490">
    <property type="entry name" value="GlmS/FrlB_SIS"/>
</dbReference>
<evidence type="ECO:0000256" key="5">
    <source>
        <dbReference type="ARBA" id="ARBA00022490"/>
    </source>
</evidence>
<dbReference type="InterPro" id="IPR035466">
    <property type="entry name" value="GlmS/AgaS_SIS"/>
</dbReference>
<evidence type="ECO:0000259" key="12">
    <source>
        <dbReference type="PROSITE" id="PS51464"/>
    </source>
</evidence>
<dbReference type="STRING" id="1515439.SAMN06265784_103658"/>
<evidence type="ECO:0000256" key="6">
    <source>
        <dbReference type="ARBA" id="ARBA00022576"/>
    </source>
</evidence>
<evidence type="ECO:0000256" key="7">
    <source>
        <dbReference type="ARBA" id="ARBA00022679"/>
    </source>
</evidence>
<dbReference type="EC" id="2.6.1.16" evidence="3 10"/>
<dbReference type="GO" id="GO:0005829">
    <property type="term" value="C:cytosol"/>
    <property type="evidence" value="ECO:0007669"/>
    <property type="project" value="TreeGrafter"/>
</dbReference>
<comment type="function">
    <text evidence="10">Catalyzes the first step in hexosamine metabolism, converting fructose-6P into glucosamine-6P using glutamine as a nitrogen source.</text>
</comment>
<dbReference type="PROSITE" id="PS51464">
    <property type="entry name" value="SIS"/>
    <property type="match status" value="2"/>
</dbReference>
<dbReference type="GO" id="GO:0005975">
    <property type="term" value="P:carbohydrate metabolic process"/>
    <property type="evidence" value="ECO:0007669"/>
    <property type="project" value="UniProtKB-UniRule"/>
</dbReference>
<dbReference type="HAMAP" id="MF_00164">
    <property type="entry name" value="GlmS"/>
    <property type="match status" value="1"/>
</dbReference>
<dbReference type="Pfam" id="PF01380">
    <property type="entry name" value="SIS"/>
    <property type="match status" value="2"/>
</dbReference>
<dbReference type="PROSITE" id="PS51278">
    <property type="entry name" value="GATASE_TYPE_2"/>
    <property type="match status" value="1"/>
</dbReference>
<name>A0A1X7KEA9_9BURK</name>
<dbReference type="Pfam" id="PF13522">
    <property type="entry name" value="GATase_6"/>
    <property type="match status" value="1"/>
</dbReference>
<dbReference type="GO" id="GO:0004360">
    <property type="term" value="F:glutamine-fructose-6-phosphate transaminase (isomerizing) activity"/>
    <property type="evidence" value="ECO:0007669"/>
    <property type="project" value="UniProtKB-UniRule"/>
</dbReference>
<dbReference type="CDD" id="cd00714">
    <property type="entry name" value="GFAT"/>
    <property type="match status" value="1"/>
</dbReference>
<reference evidence="14" key="1">
    <citation type="submission" date="2017-04" db="EMBL/GenBank/DDBJ databases">
        <authorList>
            <person name="Varghese N."/>
            <person name="Submissions S."/>
        </authorList>
    </citation>
    <scope>NUCLEOTIDE SEQUENCE [LARGE SCALE GENOMIC DNA]</scope>
    <source>
        <strain evidence="14">LMG 29540</strain>
    </source>
</reference>
<evidence type="ECO:0000256" key="10">
    <source>
        <dbReference type="HAMAP-Rule" id="MF_00164"/>
    </source>
</evidence>
<dbReference type="Gene3D" id="3.40.50.10490">
    <property type="entry name" value="Glucose-6-phosphate isomerase like protein, domain 1"/>
    <property type="match status" value="2"/>
</dbReference>
<dbReference type="EMBL" id="FXAT01000003">
    <property type="protein sequence ID" value="SMG39275.1"/>
    <property type="molecule type" value="Genomic_DNA"/>
</dbReference>